<name>A0A5N5WMM3_9EURO</name>
<sequence>MGEYAEYYNTPQTAADMNSTLDALGQEYMFYWGFSYDTLLGQTYAGLFPEGFFDSESLADTDKVLDGFFDECIKAGANNCSLSSLAASQEDLRNIVLSYMDKLREQPVSVYINNTVYGLLDYDKVWFNGVLPALYKPSTWTALADNLYKLIQGNATDAFLVYGGAEAWEAHDELNEFITLNDGITGPDHWL</sequence>
<organism evidence="1 2">
    <name type="scientific">Aspergillus leporis</name>
    <dbReference type="NCBI Taxonomy" id="41062"/>
    <lineage>
        <taxon>Eukaryota</taxon>
        <taxon>Fungi</taxon>
        <taxon>Dikarya</taxon>
        <taxon>Ascomycota</taxon>
        <taxon>Pezizomycotina</taxon>
        <taxon>Eurotiomycetes</taxon>
        <taxon>Eurotiomycetidae</taxon>
        <taxon>Eurotiales</taxon>
        <taxon>Aspergillaceae</taxon>
        <taxon>Aspergillus</taxon>
        <taxon>Aspergillus subgen. Circumdati</taxon>
    </lineage>
</organism>
<reference evidence="1 2" key="1">
    <citation type="submission" date="2019-04" db="EMBL/GenBank/DDBJ databases">
        <title>Friends and foes A comparative genomics study of 23 Aspergillus species from section Flavi.</title>
        <authorList>
            <consortium name="DOE Joint Genome Institute"/>
            <person name="Kjaerbolling I."/>
            <person name="Vesth T."/>
            <person name="Frisvad J.C."/>
            <person name="Nybo J.L."/>
            <person name="Theobald S."/>
            <person name="Kildgaard S."/>
            <person name="Isbrandt T."/>
            <person name="Kuo A."/>
            <person name="Sato A."/>
            <person name="Lyhne E.K."/>
            <person name="Kogle M.E."/>
            <person name="Wiebenga A."/>
            <person name="Kun R.S."/>
            <person name="Lubbers R.J."/>
            <person name="Makela M.R."/>
            <person name="Barry K."/>
            <person name="Chovatia M."/>
            <person name="Clum A."/>
            <person name="Daum C."/>
            <person name="Haridas S."/>
            <person name="He G."/>
            <person name="LaButti K."/>
            <person name="Lipzen A."/>
            <person name="Mondo S."/>
            <person name="Riley R."/>
            <person name="Salamov A."/>
            <person name="Simmons B.A."/>
            <person name="Magnuson J.K."/>
            <person name="Henrissat B."/>
            <person name="Mortensen U.H."/>
            <person name="Larsen T.O."/>
            <person name="Devries R.P."/>
            <person name="Grigoriev I.V."/>
            <person name="Machida M."/>
            <person name="Baker S.E."/>
            <person name="Andersen M.R."/>
        </authorList>
    </citation>
    <scope>NUCLEOTIDE SEQUENCE [LARGE SCALE GENOMIC DNA]</scope>
    <source>
        <strain evidence="1 2">CBS 151.66</strain>
    </source>
</reference>
<dbReference type="InterPro" id="IPR029058">
    <property type="entry name" value="AB_hydrolase_fold"/>
</dbReference>
<protein>
    <submittedName>
        <fullName evidence="1">Uncharacterized protein</fullName>
    </submittedName>
</protein>
<evidence type="ECO:0000313" key="1">
    <source>
        <dbReference type="EMBL" id="KAB8068947.1"/>
    </source>
</evidence>
<dbReference type="EMBL" id="ML732365">
    <property type="protein sequence ID" value="KAB8068947.1"/>
    <property type="molecule type" value="Genomic_DNA"/>
</dbReference>
<dbReference type="OrthoDB" id="425534at2759"/>
<accession>A0A5N5WMM3</accession>
<dbReference type="AlphaFoldDB" id="A0A5N5WMM3"/>
<evidence type="ECO:0000313" key="2">
    <source>
        <dbReference type="Proteomes" id="UP000326565"/>
    </source>
</evidence>
<dbReference type="Proteomes" id="UP000326565">
    <property type="component" value="Unassembled WGS sequence"/>
</dbReference>
<dbReference type="Gene3D" id="3.40.50.1820">
    <property type="entry name" value="alpha/beta hydrolase"/>
    <property type="match status" value="1"/>
</dbReference>
<gene>
    <name evidence="1" type="ORF">BDV29DRAFT_161920</name>
</gene>
<keyword evidence="2" id="KW-1185">Reference proteome</keyword>
<proteinExistence type="predicted"/>